<dbReference type="Proteomes" id="UP001162992">
    <property type="component" value="Chromosome 1"/>
</dbReference>
<sequence length="571" mass="61806">MTAESNVLVFSEKQKPWQDRISALEVPVKGLKMILAAIHLMAIWSLIAPSFAANEPKYPFLRDASNYTITSEYDYIVVGGGTAGCPLAATLSQNFRVLLLERGGVPYGNENITRLERFETNLNDNSGPYRPAERFVSEDGVVNARARVLGGGSCLNAGFYSRASPKYVRSVGWDGELVNQSYPWVERVVAFAPELQQFQRAVRDGLLEVGVTPYNGQTYDHILGTKIGGSIFDNDGNRHTAADLLGYSNPDTITVLLYATAQYIVLRSEGNRPRAYGIVYKDSQGVEHTANLKSVEGSEVILSAGALGTPQLLMLSGIGPAAHLKSLNIPVRLDLPGVGEGMSDNPMNYFVIPSPQPVETSLIKVVGITPFGSFVECGSGGSDGLLLQKVIGPLSNGNLLLRSRDPLALPIVRFNYFAVQADLDRCVQGMRTIEKVVLSRSFAAFRFDNQSLPSGGRVTGGGRNAICDCQINGVAPDSCTSYCAANRAALERYCRQTVSTIWHYHGGAQVGRVVDAQYKVMGADALRVVDGSTFNFSPGTNPQATVMMLGSFENSNGKETQIYNRVCDSLQ</sequence>
<dbReference type="EMBL" id="CM055092">
    <property type="protein sequence ID" value="KAJ7570756.1"/>
    <property type="molecule type" value="Genomic_DNA"/>
</dbReference>
<evidence type="ECO:0000313" key="2">
    <source>
        <dbReference type="Proteomes" id="UP001162992"/>
    </source>
</evidence>
<protein>
    <submittedName>
        <fullName evidence="1">Uncharacterized protein</fullName>
    </submittedName>
</protein>
<accession>A0ACC2EWF8</accession>
<proteinExistence type="predicted"/>
<name>A0ACC2EWF8_DIPCM</name>
<keyword evidence="2" id="KW-1185">Reference proteome</keyword>
<evidence type="ECO:0000313" key="1">
    <source>
        <dbReference type="EMBL" id="KAJ7570756.1"/>
    </source>
</evidence>
<gene>
    <name evidence="1" type="ORF">O6H91_01G133800</name>
</gene>
<organism evidence="1 2">
    <name type="scientific">Diphasiastrum complanatum</name>
    <name type="common">Issler's clubmoss</name>
    <name type="synonym">Lycopodium complanatum</name>
    <dbReference type="NCBI Taxonomy" id="34168"/>
    <lineage>
        <taxon>Eukaryota</taxon>
        <taxon>Viridiplantae</taxon>
        <taxon>Streptophyta</taxon>
        <taxon>Embryophyta</taxon>
        <taxon>Tracheophyta</taxon>
        <taxon>Lycopodiopsida</taxon>
        <taxon>Lycopodiales</taxon>
        <taxon>Lycopodiaceae</taxon>
        <taxon>Lycopodioideae</taxon>
        <taxon>Diphasiastrum</taxon>
    </lineage>
</organism>
<reference evidence="2" key="1">
    <citation type="journal article" date="2024" name="Proc. Natl. Acad. Sci. U.S.A.">
        <title>Extraordinary preservation of gene collinearity over three hundred million years revealed in homosporous lycophytes.</title>
        <authorList>
            <person name="Li C."/>
            <person name="Wickell D."/>
            <person name="Kuo L.Y."/>
            <person name="Chen X."/>
            <person name="Nie B."/>
            <person name="Liao X."/>
            <person name="Peng D."/>
            <person name="Ji J."/>
            <person name="Jenkins J."/>
            <person name="Williams M."/>
            <person name="Shu S."/>
            <person name="Plott C."/>
            <person name="Barry K."/>
            <person name="Rajasekar S."/>
            <person name="Grimwood J."/>
            <person name="Han X."/>
            <person name="Sun S."/>
            <person name="Hou Z."/>
            <person name="He W."/>
            <person name="Dai G."/>
            <person name="Sun C."/>
            <person name="Schmutz J."/>
            <person name="Leebens-Mack J.H."/>
            <person name="Li F.W."/>
            <person name="Wang L."/>
        </authorList>
    </citation>
    <scope>NUCLEOTIDE SEQUENCE [LARGE SCALE GENOMIC DNA]</scope>
    <source>
        <strain evidence="2">cv. PW_Plant_1</strain>
    </source>
</reference>
<comment type="caution">
    <text evidence="1">The sequence shown here is derived from an EMBL/GenBank/DDBJ whole genome shotgun (WGS) entry which is preliminary data.</text>
</comment>